<dbReference type="Proteomes" id="UP000654345">
    <property type="component" value="Unassembled WGS sequence"/>
</dbReference>
<feature type="compositionally biased region" description="Polar residues" evidence="1">
    <location>
        <begin position="19"/>
        <end position="33"/>
    </location>
</feature>
<proteinExistence type="predicted"/>
<reference evidence="2 3" key="1">
    <citation type="journal article" date="2021" name="Int. J. Syst. Evol. Microbiol.">
        <title>Reticulibacter mediterranei gen. nov., sp. nov., within the new family Reticulibacteraceae fam. nov., and Ktedonospora formicarum gen. nov., sp. nov., Ktedonobacter robiniae sp. nov., Dictyobacter formicarum sp. nov. and Dictyobacter arantiisoli sp. nov., belonging to the class Ktedonobacteria.</title>
        <authorList>
            <person name="Yabe S."/>
            <person name="Zheng Y."/>
            <person name="Wang C.M."/>
            <person name="Sakai Y."/>
            <person name="Abe K."/>
            <person name="Yokota A."/>
            <person name="Donadio S."/>
            <person name="Cavaletti L."/>
            <person name="Monciardini P."/>
        </authorList>
    </citation>
    <scope>NUCLEOTIDE SEQUENCE [LARGE SCALE GENOMIC DNA]</scope>
    <source>
        <strain evidence="2 3">SOSP1-30</strain>
    </source>
</reference>
<protein>
    <submittedName>
        <fullName evidence="2">Uncharacterized protein</fullName>
    </submittedName>
</protein>
<evidence type="ECO:0000313" key="2">
    <source>
        <dbReference type="EMBL" id="GHO51773.1"/>
    </source>
</evidence>
<accession>A0ABQ3UGD7</accession>
<organism evidence="2 3">
    <name type="scientific">Ktedonobacter robiniae</name>
    <dbReference type="NCBI Taxonomy" id="2778365"/>
    <lineage>
        <taxon>Bacteria</taxon>
        <taxon>Bacillati</taxon>
        <taxon>Chloroflexota</taxon>
        <taxon>Ktedonobacteria</taxon>
        <taxon>Ktedonobacterales</taxon>
        <taxon>Ktedonobacteraceae</taxon>
        <taxon>Ktedonobacter</taxon>
    </lineage>
</organism>
<feature type="region of interest" description="Disordered" evidence="1">
    <location>
        <begin position="1"/>
        <end position="33"/>
    </location>
</feature>
<name>A0ABQ3UGD7_9CHLR</name>
<feature type="region of interest" description="Disordered" evidence="1">
    <location>
        <begin position="47"/>
        <end position="67"/>
    </location>
</feature>
<evidence type="ECO:0000313" key="3">
    <source>
        <dbReference type="Proteomes" id="UP000654345"/>
    </source>
</evidence>
<feature type="compositionally biased region" description="Basic residues" evidence="1">
    <location>
        <begin position="1"/>
        <end position="10"/>
    </location>
</feature>
<gene>
    <name evidence="2" type="ORF">KSB_02480</name>
</gene>
<comment type="caution">
    <text evidence="2">The sequence shown here is derived from an EMBL/GenBank/DDBJ whole genome shotgun (WGS) entry which is preliminary data.</text>
</comment>
<dbReference type="EMBL" id="BNJG01000001">
    <property type="protein sequence ID" value="GHO51773.1"/>
    <property type="molecule type" value="Genomic_DNA"/>
</dbReference>
<keyword evidence="3" id="KW-1185">Reference proteome</keyword>
<evidence type="ECO:0000256" key="1">
    <source>
        <dbReference type="SAM" id="MobiDB-lite"/>
    </source>
</evidence>
<sequence length="67" mass="7376">MRGRHPQKKTAHGDEQHTGKQTQTAKWSFEQGSSQSALREIALKFAHSPPPLGETKANAPGYLLSHI</sequence>